<sequence>MKNILIPTDFSKNSKNSIRYALDLFQVTPCHFFLLYVNVEGSNFTEKPAYEFGTNILVELEPKAINQKLNDLEKFITSISSKKEHHHFTTIREQGYFLSSIRKHIQEKEIDLIIMGTQGASELKEFFTGTRSGDVITKVECDTLVVPKKAKFQGFKQVILPVDFEMAYDDATLNKIANYITSDKAHINLLYVTKSPIPLLEEIEVLQKHLAQRLSEKLMNTVSFHRVVSRKVEDGVHSFAEGLNANFIIMISKDYNLFQKLFLDTTVEEVSFDTSIPLLSLQG</sequence>
<dbReference type="Proteomes" id="UP000190339">
    <property type="component" value="Unassembled WGS sequence"/>
</dbReference>
<name>A0A1T4ZUU3_9FLAO</name>
<dbReference type="SUPFAM" id="SSF52402">
    <property type="entry name" value="Adenine nucleotide alpha hydrolases-like"/>
    <property type="match status" value="2"/>
</dbReference>
<feature type="domain" description="UspA" evidence="2">
    <location>
        <begin position="1"/>
        <end position="147"/>
    </location>
</feature>
<reference evidence="4" key="1">
    <citation type="submission" date="2017-02" db="EMBL/GenBank/DDBJ databases">
        <authorList>
            <person name="Varghese N."/>
            <person name="Submissions S."/>
        </authorList>
    </citation>
    <scope>NUCLEOTIDE SEQUENCE [LARGE SCALE GENOMIC DNA]</scope>
    <source>
        <strain evidence="4">DSM 23546</strain>
    </source>
</reference>
<dbReference type="PANTHER" id="PTHR46268">
    <property type="entry name" value="STRESS RESPONSE PROTEIN NHAX"/>
    <property type="match status" value="1"/>
</dbReference>
<gene>
    <name evidence="3" type="ORF">SAMN05660866_00296</name>
</gene>
<evidence type="ECO:0000313" key="4">
    <source>
        <dbReference type="Proteomes" id="UP000190339"/>
    </source>
</evidence>
<evidence type="ECO:0000256" key="1">
    <source>
        <dbReference type="ARBA" id="ARBA00008791"/>
    </source>
</evidence>
<dbReference type="EMBL" id="FUYL01000001">
    <property type="protein sequence ID" value="SKB26103.1"/>
    <property type="molecule type" value="Genomic_DNA"/>
</dbReference>
<evidence type="ECO:0000313" key="3">
    <source>
        <dbReference type="EMBL" id="SKB26103.1"/>
    </source>
</evidence>
<dbReference type="AlphaFoldDB" id="A0A1T4ZUU3"/>
<dbReference type="Gene3D" id="3.40.50.620">
    <property type="entry name" value="HUPs"/>
    <property type="match status" value="2"/>
</dbReference>
<dbReference type="Pfam" id="PF00582">
    <property type="entry name" value="Usp"/>
    <property type="match status" value="1"/>
</dbReference>
<comment type="similarity">
    <text evidence="1">Belongs to the universal stress protein A family.</text>
</comment>
<dbReference type="PANTHER" id="PTHR46268:SF6">
    <property type="entry name" value="UNIVERSAL STRESS PROTEIN UP12"/>
    <property type="match status" value="1"/>
</dbReference>
<protein>
    <submittedName>
        <fullName evidence="3">Nucleotide-binding universal stress protein, UspA family</fullName>
    </submittedName>
</protein>
<dbReference type="InterPro" id="IPR006016">
    <property type="entry name" value="UspA"/>
</dbReference>
<dbReference type="InterPro" id="IPR014729">
    <property type="entry name" value="Rossmann-like_a/b/a_fold"/>
</dbReference>
<dbReference type="PRINTS" id="PR01438">
    <property type="entry name" value="UNVRSLSTRESS"/>
</dbReference>
<dbReference type="InterPro" id="IPR006015">
    <property type="entry name" value="Universal_stress_UspA"/>
</dbReference>
<keyword evidence="4" id="KW-1185">Reference proteome</keyword>
<accession>A0A1T4ZUU3</accession>
<organism evidence="3 4">
    <name type="scientific">Maribacter arcticus</name>
    <dbReference type="NCBI Taxonomy" id="561365"/>
    <lineage>
        <taxon>Bacteria</taxon>
        <taxon>Pseudomonadati</taxon>
        <taxon>Bacteroidota</taxon>
        <taxon>Flavobacteriia</taxon>
        <taxon>Flavobacteriales</taxon>
        <taxon>Flavobacteriaceae</taxon>
        <taxon>Maribacter</taxon>
    </lineage>
</organism>
<dbReference type="STRING" id="561365.SAMN05660866_00296"/>
<dbReference type="RefSeq" id="WP_079510669.1">
    <property type="nucleotide sequence ID" value="NZ_FUYL01000001.1"/>
</dbReference>
<dbReference type="OrthoDB" id="9788959at2"/>
<evidence type="ECO:0000259" key="2">
    <source>
        <dbReference type="Pfam" id="PF00582"/>
    </source>
</evidence>
<proteinExistence type="inferred from homology"/>
<dbReference type="CDD" id="cd00293">
    <property type="entry name" value="USP-like"/>
    <property type="match status" value="1"/>
</dbReference>